<proteinExistence type="predicted"/>
<dbReference type="Proteomes" id="UP000584642">
    <property type="component" value="Unassembled WGS sequence"/>
</dbReference>
<protein>
    <recommendedName>
        <fullName evidence="4">Secreted protein</fullName>
    </recommendedName>
</protein>
<feature type="signal peptide" evidence="1">
    <location>
        <begin position="1"/>
        <end position="24"/>
    </location>
</feature>
<dbReference type="EMBL" id="JABFDB010000001">
    <property type="protein sequence ID" value="NYZ18092.1"/>
    <property type="molecule type" value="Genomic_DNA"/>
</dbReference>
<evidence type="ECO:0000256" key="1">
    <source>
        <dbReference type="SAM" id="SignalP"/>
    </source>
</evidence>
<gene>
    <name evidence="2" type="ORF">HND93_00085</name>
</gene>
<name>A0ABX2T1B6_9PROT</name>
<accession>A0ABX2T1B6</accession>
<comment type="caution">
    <text evidence="2">The sequence shown here is derived from an EMBL/GenBank/DDBJ whole genome shotgun (WGS) entry which is preliminary data.</text>
</comment>
<evidence type="ECO:0000313" key="3">
    <source>
        <dbReference type="Proteomes" id="UP000584642"/>
    </source>
</evidence>
<evidence type="ECO:0008006" key="4">
    <source>
        <dbReference type="Google" id="ProtNLM"/>
    </source>
</evidence>
<evidence type="ECO:0000313" key="2">
    <source>
        <dbReference type="EMBL" id="NYZ18092.1"/>
    </source>
</evidence>
<reference evidence="2 3" key="1">
    <citation type="submission" date="2020-05" db="EMBL/GenBank/DDBJ databases">
        <title>Azospirillum oleiclasticum sp. nov, a nitrogen-fixing and heavy crude oil-emulsifying bacterium isolated from the crude oil of Yumen Oilfield.</title>
        <authorList>
            <person name="Wu D."/>
            <person name="Cai M."/>
            <person name="Zhang X."/>
        </authorList>
    </citation>
    <scope>NUCLEOTIDE SEQUENCE [LARGE SCALE GENOMIC DNA]</scope>
    <source>
        <strain evidence="2 3">ROY-1-1-2</strain>
    </source>
</reference>
<keyword evidence="3" id="KW-1185">Reference proteome</keyword>
<dbReference type="RefSeq" id="WP_180279866.1">
    <property type="nucleotide sequence ID" value="NZ_JABFDB010000001.1"/>
</dbReference>
<sequence length="102" mass="10798">MTIPRIAILGLLAATVTAAGPAMAQTQIPVCGTQEQLEQLIRDQGRIIPDGCRKVSITAVESQSGPLCAIDTAASDPGIIGSLRQAATDTRWWTACENLRPR</sequence>
<keyword evidence="1" id="KW-0732">Signal</keyword>
<organism evidence="2 3">
    <name type="scientific">Azospirillum oleiclasticum</name>
    <dbReference type="NCBI Taxonomy" id="2735135"/>
    <lineage>
        <taxon>Bacteria</taxon>
        <taxon>Pseudomonadati</taxon>
        <taxon>Pseudomonadota</taxon>
        <taxon>Alphaproteobacteria</taxon>
        <taxon>Rhodospirillales</taxon>
        <taxon>Azospirillaceae</taxon>
        <taxon>Azospirillum</taxon>
    </lineage>
</organism>
<feature type="chain" id="PRO_5046797101" description="Secreted protein" evidence="1">
    <location>
        <begin position="25"/>
        <end position="102"/>
    </location>
</feature>